<dbReference type="EMBL" id="CAIIXF020000006">
    <property type="protein sequence ID" value="CAH1786770.1"/>
    <property type="molecule type" value="Genomic_DNA"/>
</dbReference>
<proteinExistence type="predicted"/>
<evidence type="ECO:0000313" key="2">
    <source>
        <dbReference type="Proteomes" id="UP000749559"/>
    </source>
</evidence>
<dbReference type="InterPro" id="IPR011992">
    <property type="entry name" value="EF-hand-dom_pair"/>
</dbReference>
<dbReference type="Pfam" id="PF13833">
    <property type="entry name" value="EF-hand_8"/>
    <property type="match status" value="1"/>
</dbReference>
<keyword evidence="2" id="KW-1185">Reference proteome</keyword>
<dbReference type="GO" id="GO:0005509">
    <property type="term" value="F:calcium ion binding"/>
    <property type="evidence" value="ECO:0007669"/>
    <property type="project" value="InterPro"/>
</dbReference>
<protein>
    <submittedName>
        <fullName evidence="1">Uncharacterized protein</fullName>
    </submittedName>
</protein>
<dbReference type="SUPFAM" id="SSF47473">
    <property type="entry name" value="EF-hand"/>
    <property type="match status" value="1"/>
</dbReference>
<dbReference type="InterPro" id="IPR018247">
    <property type="entry name" value="EF_Hand_1_Ca_BS"/>
</dbReference>
<dbReference type="Proteomes" id="UP000749559">
    <property type="component" value="Unassembled WGS sequence"/>
</dbReference>
<comment type="caution">
    <text evidence="1">The sequence shown here is derived from an EMBL/GenBank/DDBJ whole genome shotgun (WGS) entry which is preliminary data.</text>
</comment>
<dbReference type="OrthoDB" id="427950at2759"/>
<name>A0A8J1TZM1_OWEFU</name>
<organism evidence="1 2">
    <name type="scientific">Owenia fusiformis</name>
    <name type="common">Polychaete worm</name>
    <dbReference type="NCBI Taxonomy" id="6347"/>
    <lineage>
        <taxon>Eukaryota</taxon>
        <taxon>Metazoa</taxon>
        <taxon>Spiralia</taxon>
        <taxon>Lophotrochozoa</taxon>
        <taxon>Annelida</taxon>
        <taxon>Polychaeta</taxon>
        <taxon>Sedentaria</taxon>
        <taxon>Canalipalpata</taxon>
        <taxon>Sabellida</taxon>
        <taxon>Oweniida</taxon>
        <taxon>Oweniidae</taxon>
        <taxon>Owenia</taxon>
    </lineage>
</organism>
<dbReference type="Gene3D" id="1.10.238.10">
    <property type="entry name" value="EF-hand"/>
    <property type="match status" value="1"/>
</dbReference>
<dbReference type="PROSITE" id="PS00018">
    <property type="entry name" value="EF_HAND_1"/>
    <property type="match status" value="1"/>
</dbReference>
<evidence type="ECO:0000313" key="1">
    <source>
        <dbReference type="EMBL" id="CAH1786770.1"/>
    </source>
</evidence>
<gene>
    <name evidence="1" type="ORF">OFUS_LOCUS12598</name>
</gene>
<dbReference type="Pfam" id="PF13202">
    <property type="entry name" value="EF-hand_5"/>
    <property type="match status" value="1"/>
</dbReference>
<sequence length="187" mass="21783">MSKSSKKVEDLPKYWVKKMRTQFKRFDADGDGVLTKADHILIAERLIKAGNLSGEEANRVHRIFTFLWDDFSTSKTQMTEEEMILNNFKFIHDDRFKPWFEDQYKLYYDAMDVKKTGQISLENFKSFYAVLGIDATFADAVFAYIDDDSNGLINRGEFMTAAEEYLYDIFADDSANNHFWGPLLEDA</sequence>
<dbReference type="InterPro" id="IPR002048">
    <property type="entry name" value="EF_hand_dom"/>
</dbReference>
<dbReference type="AlphaFoldDB" id="A0A8J1TZM1"/>
<reference evidence="1" key="1">
    <citation type="submission" date="2022-03" db="EMBL/GenBank/DDBJ databases">
        <authorList>
            <person name="Martin C."/>
        </authorList>
    </citation>
    <scope>NUCLEOTIDE SEQUENCE</scope>
</reference>
<dbReference type="PROSITE" id="PS50222">
    <property type="entry name" value="EF_HAND_2"/>
    <property type="match status" value="3"/>
</dbReference>
<accession>A0A8J1TZM1</accession>